<evidence type="ECO:0000313" key="3">
    <source>
        <dbReference type="Proteomes" id="UP000294844"/>
    </source>
</evidence>
<dbReference type="Proteomes" id="UP000294844">
    <property type="component" value="Unassembled WGS sequence"/>
</dbReference>
<evidence type="ECO:0000313" key="4">
    <source>
        <dbReference type="Proteomes" id="UP000295685"/>
    </source>
</evidence>
<sequence length="155" mass="16537">MNVSTDFANIPGQFPAPGSLTANGQAEAPVGGCVNLSGEPVNASLAVVDCGSDRHTYRVVQRVNIPQECGDTDRSFYHNSKTTGQYTACLDLAWDKSSCINLGQPVAKVACTDTNASQRIRPMKVILNTTSLGGCPSGGYKHPQRRFTVCTETQQ</sequence>
<evidence type="ECO:0000313" key="2">
    <source>
        <dbReference type="EMBL" id="TEA09251.1"/>
    </source>
</evidence>
<dbReference type="EMBL" id="PECK01000006">
    <property type="protein sequence ID" value="TDZ93468.1"/>
    <property type="molecule type" value="Genomic_DNA"/>
</dbReference>
<accession>A0A4R8SDK6</accession>
<name>A0A4R8SDK6_9MYCO</name>
<reference evidence="3 4" key="1">
    <citation type="journal article" date="2019" name="Sci. Rep.">
        <title>Extended insight into the Mycobacterium chelonae-abscessus complex through whole genome sequencing of Mycobacterium salmoniphilum outbreak and Mycobacterium salmoniphilum-like strains.</title>
        <authorList>
            <person name="Behra P.R.K."/>
            <person name="Das S."/>
            <person name="Pettersson B.M.F."/>
            <person name="Shirreff L."/>
            <person name="DuCote T."/>
            <person name="Jacobsson K.G."/>
            <person name="Ennis D.G."/>
            <person name="Kirsebom L.A."/>
        </authorList>
    </citation>
    <scope>NUCLEOTIDE SEQUENCE [LARGE SCALE GENOMIC DNA]</scope>
    <source>
        <strain evidence="2 3">CCUG 60883</strain>
        <strain evidence="1 4">CCUG 60885</strain>
    </source>
</reference>
<proteinExistence type="predicted"/>
<keyword evidence="3" id="KW-1185">Reference proteome</keyword>
<dbReference type="Proteomes" id="UP000295685">
    <property type="component" value="Unassembled WGS sequence"/>
</dbReference>
<protein>
    <recommendedName>
        <fullName evidence="5">Liporotein LppU</fullName>
    </recommendedName>
</protein>
<evidence type="ECO:0008006" key="5">
    <source>
        <dbReference type="Google" id="ProtNLM"/>
    </source>
</evidence>
<evidence type="ECO:0000313" key="1">
    <source>
        <dbReference type="EMBL" id="TDZ93468.1"/>
    </source>
</evidence>
<dbReference type="AlphaFoldDB" id="A0A4R8SDK6"/>
<organism evidence="1 4">
    <name type="scientific">Mycobacteroides salmoniphilum</name>
    <dbReference type="NCBI Taxonomy" id="404941"/>
    <lineage>
        <taxon>Bacteria</taxon>
        <taxon>Bacillati</taxon>
        <taxon>Actinomycetota</taxon>
        <taxon>Actinomycetes</taxon>
        <taxon>Mycobacteriales</taxon>
        <taxon>Mycobacteriaceae</taxon>
        <taxon>Mycobacteroides</taxon>
    </lineage>
</organism>
<comment type="caution">
    <text evidence="1">The sequence shown here is derived from an EMBL/GenBank/DDBJ whole genome shotgun (WGS) entry which is preliminary data.</text>
</comment>
<gene>
    <name evidence="2" type="ORF">CCUG60883_00012</name>
    <name evidence="1" type="ORF">CCUG60885_03071</name>
</gene>
<dbReference type="EMBL" id="PECM01000001">
    <property type="protein sequence ID" value="TEA09251.1"/>
    <property type="molecule type" value="Genomic_DNA"/>
</dbReference>